<evidence type="ECO:0000259" key="3">
    <source>
        <dbReference type="Pfam" id="PF11887"/>
    </source>
</evidence>
<reference evidence="4 6" key="1">
    <citation type="submission" date="2016-09" db="EMBL/GenBank/DDBJ databases">
        <title>genome sequences of unsequenced Mycobacteria.</title>
        <authorList>
            <person name="Greninger A.L."/>
            <person name="Jerome K.R."/>
            <person name="Mcnair B."/>
            <person name="Wallis C."/>
            <person name="Fang F."/>
        </authorList>
    </citation>
    <scope>NUCLEOTIDE SEQUENCE [LARGE SCALE GENOMIC DNA]</scope>
    <source>
        <strain evidence="4 6">BM1</strain>
    </source>
</reference>
<dbReference type="PANTHER" id="PTHR33371:SF19">
    <property type="entry name" value="MCE-FAMILY PROTEIN MCE4A"/>
    <property type="match status" value="1"/>
</dbReference>
<dbReference type="GO" id="GO:0051701">
    <property type="term" value="P:biological process involved in interaction with host"/>
    <property type="evidence" value="ECO:0007669"/>
    <property type="project" value="TreeGrafter"/>
</dbReference>
<evidence type="ECO:0000313" key="6">
    <source>
        <dbReference type="Proteomes" id="UP000191039"/>
    </source>
</evidence>
<dbReference type="Pfam" id="PF11887">
    <property type="entry name" value="Mce4_CUP1"/>
    <property type="match status" value="1"/>
</dbReference>
<evidence type="ECO:0000259" key="2">
    <source>
        <dbReference type="Pfam" id="PF02470"/>
    </source>
</evidence>
<dbReference type="InterPro" id="IPR052336">
    <property type="entry name" value="MlaD_Phospholipid_Transporter"/>
</dbReference>
<accession>A0A1Q4HEX7</accession>
<dbReference type="Pfam" id="PF02470">
    <property type="entry name" value="MlaD"/>
    <property type="match status" value="1"/>
</dbReference>
<feature type="domain" description="Mce/MlaD" evidence="2">
    <location>
        <begin position="47"/>
        <end position="124"/>
    </location>
</feature>
<evidence type="ECO:0000313" key="7">
    <source>
        <dbReference type="Proteomes" id="UP000220340"/>
    </source>
</evidence>
<dbReference type="InterPro" id="IPR024516">
    <property type="entry name" value="Mce_C"/>
</dbReference>
<protein>
    <submittedName>
        <fullName evidence="5">MCE family protein</fullName>
    </submittedName>
</protein>
<dbReference type="EMBL" id="MIJD01000065">
    <property type="protein sequence ID" value="OPE54769.1"/>
    <property type="molecule type" value="Genomic_DNA"/>
</dbReference>
<name>A0A1Q4HEX7_9MYCO</name>
<gene>
    <name evidence="4" type="ORF">BV510_08530</name>
    <name evidence="5" type="ORF">CRI78_10220</name>
</gene>
<sequence>MPNRFEMDGRGPSERALTLTCLAFLLVCALVGSLMFAKSTGALDRRVPIIATLPSVGDGLPPKSDVKYRGVLVGAVRSVSPALGGGDNVVTIDLQPGHVTAIPNTVTARIVPGNAFAVSTVQLVENGDGPPLRAGDVITADTALPTQLFQTTLAKVRELVAAVGRPGTDHTLGVLRTIADATAGRGPELTSAAQGLNRIVTEMNELRTDGTGESTLQTWNSAIDALGATAPDLLDSLQAAVTPMHTVAEQHSALSDLLTGARHTAGTVGSAMDNRADQMVDITTHLTPVIGVLAERGAMFPAIAVGLNDVVNGFFAEMWTRTGQKLTFKFKLVVSLAPLRLYNRADCPRYRELRGPSCDTAPEGIPVVDTRGLPDPRAYVPPPGITLPAPANPAEAVLQNTLQVPPAPAEFVPGPHQHGEQPPGTP</sequence>
<feature type="domain" description="Mammalian cell entry C-terminal" evidence="3">
    <location>
        <begin position="130"/>
        <end position="356"/>
    </location>
</feature>
<dbReference type="AlphaFoldDB" id="A0A1Q4HEX7"/>
<evidence type="ECO:0000256" key="1">
    <source>
        <dbReference type="SAM" id="MobiDB-lite"/>
    </source>
</evidence>
<organism evidence="5 7">
    <name type="scientific">Mycolicibacterium diernhoferi</name>
    <dbReference type="NCBI Taxonomy" id="1801"/>
    <lineage>
        <taxon>Bacteria</taxon>
        <taxon>Bacillati</taxon>
        <taxon>Actinomycetota</taxon>
        <taxon>Actinomycetes</taxon>
        <taxon>Mycobacteriales</taxon>
        <taxon>Mycobacteriaceae</taxon>
        <taxon>Mycolicibacterium</taxon>
    </lineage>
</organism>
<dbReference type="InterPro" id="IPR003399">
    <property type="entry name" value="Mce/MlaD"/>
</dbReference>
<dbReference type="STRING" id="1801.BRW64_11820"/>
<dbReference type="EMBL" id="PDCR01000011">
    <property type="protein sequence ID" value="PEG54564.1"/>
    <property type="molecule type" value="Genomic_DNA"/>
</dbReference>
<dbReference type="Proteomes" id="UP000220340">
    <property type="component" value="Unassembled WGS sequence"/>
</dbReference>
<dbReference type="Proteomes" id="UP000191039">
    <property type="component" value="Unassembled WGS sequence"/>
</dbReference>
<evidence type="ECO:0000313" key="5">
    <source>
        <dbReference type="EMBL" id="PEG54564.1"/>
    </source>
</evidence>
<comment type="caution">
    <text evidence="5">The sequence shown here is derived from an EMBL/GenBank/DDBJ whole genome shotgun (WGS) entry which is preliminary data.</text>
</comment>
<dbReference type="RefSeq" id="WP_073856417.1">
    <property type="nucleotide sequence ID" value="NZ_BAAATC010000020.1"/>
</dbReference>
<reference evidence="5 7" key="2">
    <citation type="submission" date="2017-10" db="EMBL/GenBank/DDBJ databases">
        <title>The new phylogeny of genus Mycobacterium.</title>
        <authorList>
            <person name="Tortoli E."/>
            <person name="Trovato A."/>
            <person name="Cirillo D.M."/>
        </authorList>
    </citation>
    <scope>NUCLEOTIDE SEQUENCE [LARGE SCALE GENOMIC DNA]</scope>
    <source>
        <strain evidence="5 7">IP141170001</strain>
    </source>
</reference>
<dbReference type="GO" id="GO:0005576">
    <property type="term" value="C:extracellular region"/>
    <property type="evidence" value="ECO:0007669"/>
    <property type="project" value="TreeGrafter"/>
</dbReference>
<dbReference type="PANTHER" id="PTHR33371">
    <property type="entry name" value="INTERMEMBRANE PHOSPHOLIPID TRANSPORT SYSTEM BINDING PROTEIN MLAD-RELATED"/>
    <property type="match status" value="1"/>
</dbReference>
<proteinExistence type="predicted"/>
<dbReference type="OrthoDB" id="4571090at2"/>
<keyword evidence="7" id="KW-1185">Reference proteome</keyword>
<feature type="region of interest" description="Disordered" evidence="1">
    <location>
        <begin position="405"/>
        <end position="426"/>
    </location>
</feature>
<evidence type="ECO:0000313" key="4">
    <source>
        <dbReference type="EMBL" id="OPE54769.1"/>
    </source>
</evidence>
<feature type="compositionally biased region" description="Low complexity" evidence="1">
    <location>
        <begin position="413"/>
        <end position="426"/>
    </location>
</feature>